<accession>A0ACB6Z6G4</accession>
<protein>
    <submittedName>
        <fullName evidence="1">Uncharacterized protein</fullName>
    </submittedName>
</protein>
<reference evidence="1" key="2">
    <citation type="journal article" date="2020" name="Nat. Commun.">
        <title>Large-scale genome sequencing of mycorrhizal fungi provides insights into the early evolution of symbiotic traits.</title>
        <authorList>
            <person name="Miyauchi S."/>
            <person name="Kiss E."/>
            <person name="Kuo A."/>
            <person name="Drula E."/>
            <person name="Kohler A."/>
            <person name="Sanchez-Garcia M."/>
            <person name="Morin E."/>
            <person name="Andreopoulos B."/>
            <person name="Barry K.W."/>
            <person name="Bonito G."/>
            <person name="Buee M."/>
            <person name="Carver A."/>
            <person name="Chen C."/>
            <person name="Cichocki N."/>
            <person name="Clum A."/>
            <person name="Culley D."/>
            <person name="Crous P.W."/>
            <person name="Fauchery L."/>
            <person name="Girlanda M."/>
            <person name="Hayes R.D."/>
            <person name="Keri Z."/>
            <person name="LaButti K."/>
            <person name="Lipzen A."/>
            <person name="Lombard V."/>
            <person name="Magnuson J."/>
            <person name="Maillard F."/>
            <person name="Murat C."/>
            <person name="Nolan M."/>
            <person name="Ohm R.A."/>
            <person name="Pangilinan J."/>
            <person name="Pereira M.F."/>
            <person name="Perotto S."/>
            <person name="Peter M."/>
            <person name="Pfister S."/>
            <person name="Riley R."/>
            <person name="Sitrit Y."/>
            <person name="Stielow J.B."/>
            <person name="Szollosi G."/>
            <person name="Zifcakova L."/>
            <person name="Stursova M."/>
            <person name="Spatafora J.W."/>
            <person name="Tedersoo L."/>
            <person name="Vaario L.M."/>
            <person name="Yamada A."/>
            <person name="Yan M."/>
            <person name="Wang P."/>
            <person name="Xu J."/>
            <person name="Bruns T."/>
            <person name="Baldrian P."/>
            <person name="Vilgalys R."/>
            <person name="Dunand C."/>
            <person name="Henrissat B."/>
            <person name="Grigoriev I.V."/>
            <person name="Hibbett D."/>
            <person name="Nagy L.G."/>
            <person name="Martin F.M."/>
        </authorList>
    </citation>
    <scope>NUCLEOTIDE SEQUENCE</scope>
    <source>
        <strain evidence="1">P2</strain>
    </source>
</reference>
<comment type="caution">
    <text evidence="1">The sequence shown here is derived from an EMBL/GenBank/DDBJ whole genome shotgun (WGS) entry which is preliminary data.</text>
</comment>
<evidence type="ECO:0000313" key="2">
    <source>
        <dbReference type="Proteomes" id="UP000886501"/>
    </source>
</evidence>
<name>A0ACB6Z6G4_THEGA</name>
<evidence type="ECO:0000313" key="1">
    <source>
        <dbReference type="EMBL" id="KAF9644928.1"/>
    </source>
</evidence>
<gene>
    <name evidence="1" type="ORF">BDM02DRAFT_822962</name>
</gene>
<reference evidence="1" key="1">
    <citation type="submission" date="2019-10" db="EMBL/GenBank/DDBJ databases">
        <authorList>
            <consortium name="DOE Joint Genome Institute"/>
            <person name="Kuo A."/>
            <person name="Miyauchi S."/>
            <person name="Kiss E."/>
            <person name="Drula E."/>
            <person name="Kohler A."/>
            <person name="Sanchez-Garcia M."/>
            <person name="Andreopoulos B."/>
            <person name="Barry K.W."/>
            <person name="Bonito G."/>
            <person name="Buee M."/>
            <person name="Carver A."/>
            <person name="Chen C."/>
            <person name="Cichocki N."/>
            <person name="Clum A."/>
            <person name="Culley D."/>
            <person name="Crous P.W."/>
            <person name="Fauchery L."/>
            <person name="Girlanda M."/>
            <person name="Hayes R."/>
            <person name="Keri Z."/>
            <person name="Labutti K."/>
            <person name="Lipzen A."/>
            <person name="Lombard V."/>
            <person name="Magnuson J."/>
            <person name="Maillard F."/>
            <person name="Morin E."/>
            <person name="Murat C."/>
            <person name="Nolan M."/>
            <person name="Ohm R."/>
            <person name="Pangilinan J."/>
            <person name="Pereira M."/>
            <person name="Perotto S."/>
            <person name="Peter M."/>
            <person name="Riley R."/>
            <person name="Sitrit Y."/>
            <person name="Stielow B."/>
            <person name="Szollosi G."/>
            <person name="Zifcakova L."/>
            <person name="Stursova M."/>
            <person name="Spatafora J.W."/>
            <person name="Tedersoo L."/>
            <person name="Vaario L.-M."/>
            <person name="Yamada A."/>
            <person name="Yan M."/>
            <person name="Wang P."/>
            <person name="Xu J."/>
            <person name="Bruns T."/>
            <person name="Baldrian P."/>
            <person name="Vilgalys R."/>
            <person name="Henrissat B."/>
            <person name="Grigoriev I.V."/>
            <person name="Hibbett D."/>
            <person name="Nagy L.G."/>
            <person name="Martin F.M."/>
        </authorList>
    </citation>
    <scope>NUCLEOTIDE SEQUENCE</scope>
    <source>
        <strain evidence="1">P2</strain>
    </source>
</reference>
<keyword evidence="2" id="KW-1185">Reference proteome</keyword>
<sequence length="150" mass="16550">MTRPVRMLRSSEWLGIPSKVRPSTISSLLGIHPHRVVSRLEYQAYSKMTVKTMTDIFLSAHPNPTRSEHAVSSTSPASPLLHCAVHHRLGVMPVGEASVVIAISSPHRKEVSVACECLLEQAKLNVLIWKQEVDIADKQQSPGLRSSARI</sequence>
<organism evidence="1 2">
    <name type="scientific">Thelephora ganbajun</name>
    <name type="common">Ganba fungus</name>
    <dbReference type="NCBI Taxonomy" id="370292"/>
    <lineage>
        <taxon>Eukaryota</taxon>
        <taxon>Fungi</taxon>
        <taxon>Dikarya</taxon>
        <taxon>Basidiomycota</taxon>
        <taxon>Agaricomycotina</taxon>
        <taxon>Agaricomycetes</taxon>
        <taxon>Thelephorales</taxon>
        <taxon>Thelephoraceae</taxon>
        <taxon>Thelephora</taxon>
    </lineage>
</organism>
<dbReference type="EMBL" id="MU118112">
    <property type="protein sequence ID" value="KAF9644928.1"/>
    <property type="molecule type" value="Genomic_DNA"/>
</dbReference>
<dbReference type="Proteomes" id="UP000886501">
    <property type="component" value="Unassembled WGS sequence"/>
</dbReference>
<proteinExistence type="predicted"/>